<keyword evidence="2" id="KW-1185">Reference proteome</keyword>
<proteinExistence type="predicted"/>
<dbReference type="Proteomes" id="UP001500454">
    <property type="component" value="Unassembled WGS sequence"/>
</dbReference>
<dbReference type="Gene3D" id="2.60.40.1120">
    <property type="entry name" value="Carboxypeptidase-like, regulatory domain"/>
    <property type="match status" value="1"/>
</dbReference>
<accession>A0ABP8J4P3</accession>
<dbReference type="EMBL" id="BAABHA010000010">
    <property type="protein sequence ID" value="GAA4384987.1"/>
    <property type="molecule type" value="Genomic_DNA"/>
</dbReference>
<reference evidence="2" key="1">
    <citation type="journal article" date="2019" name="Int. J. Syst. Evol. Microbiol.">
        <title>The Global Catalogue of Microorganisms (GCM) 10K type strain sequencing project: providing services to taxonomists for standard genome sequencing and annotation.</title>
        <authorList>
            <consortium name="The Broad Institute Genomics Platform"/>
            <consortium name="The Broad Institute Genome Sequencing Center for Infectious Disease"/>
            <person name="Wu L."/>
            <person name="Ma J."/>
        </authorList>
    </citation>
    <scope>NUCLEOTIDE SEQUENCE [LARGE SCALE GENOMIC DNA]</scope>
    <source>
        <strain evidence="2">JCM 17924</strain>
    </source>
</reference>
<dbReference type="SUPFAM" id="SSF49464">
    <property type="entry name" value="Carboxypeptidase regulatory domain-like"/>
    <property type="match status" value="1"/>
</dbReference>
<name>A0ABP8J4P3_9BACT</name>
<gene>
    <name evidence="1" type="ORF">GCM10023186_27910</name>
</gene>
<dbReference type="Pfam" id="PF13620">
    <property type="entry name" value="CarboxypepD_reg"/>
    <property type="match status" value="1"/>
</dbReference>
<comment type="caution">
    <text evidence="1">The sequence shown here is derived from an EMBL/GenBank/DDBJ whole genome shotgun (WGS) entry which is preliminary data.</text>
</comment>
<evidence type="ECO:0000313" key="2">
    <source>
        <dbReference type="Proteomes" id="UP001500454"/>
    </source>
</evidence>
<evidence type="ECO:0008006" key="3">
    <source>
        <dbReference type="Google" id="ProtNLM"/>
    </source>
</evidence>
<sequence length="99" mass="10537">MAVPTTDIFHDHRPVALAGWVTGADGMPLPGATVWLTGSTHKLATVTNAKGDFVLTLPNNAPVSLTVGFAGYENQTVVLTQPRLQKGLSVELKQTVSRR</sequence>
<organism evidence="1 2">
    <name type="scientific">Hymenobacter koreensis</name>
    <dbReference type="NCBI Taxonomy" id="1084523"/>
    <lineage>
        <taxon>Bacteria</taxon>
        <taxon>Pseudomonadati</taxon>
        <taxon>Bacteroidota</taxon>
        <taxon>Cytophagia</taxon>
        <taxon>Cytophagales</taxon>
        <taxon>Hymenobacteraceae</taxon>
        <taxon>Hymenobacter</taxon>
    </lineage>
</organism>
<dbReference type="InterPro" id="IPR008969">
    <property type="entry name" value="CarboxyPept-like_regulatory"/>
</dbReference>
<protein>
    <recommendedName>
        <fullName evidence="3">Carboxypeptidase-like regulatory domain-containing protein</fullName>
    </recommendedName>
</protein>
<evidence type="ECO:0000313" key="1">
    <source>
        <dbReference type="EMBL" id="GAA4384987.1"/>
    </source>
</evidence>